<dbReference type="Gene3D" id="2.60.40.3140">
    <property type="match status" value="1"/>
</dbReference>
<protein>
    <submittedName>
        <fullName evidence="5">DUF3857 domain-containing protein</fullName>
    </submittedName>
</protein>
<dbReference type="Proteomes" id="UP000324611">
    <property type="component" value="Unassembled WGS sequence"/>
</dbReference>
<dbReference type="InterPro" id="IPR038765">
    <property type="entry name" value="Papain-like_cys_pep_sf"/>
</dbReference>
<feature type="domain" description="DUF3858" evidence="4">
    <location>
        <begin position="572"/>
        <end position="655"/>
    </location>
</feature>
<sequence length="671" mass="77099">MRITRVVLPILTGCLLTLSTVAQEKNNIKYGKITPDDFKKTAYEQDTSAHAVVLADIGSSEFEADRQYLRLVYKRHKRVKIVDKAGYDEASVTLYLYKYNSQDGDKMPTLKASTYNLENGKVVETKLDSKDIFSKEEEDNWISKKFTLPAVKEGSIIEYTYTTTSLNNFRLRAWDFQGEYPRLWSEYTVSIPEFFDYIFIAQGYQEVKRDPRKDGMKSFPFRGDIQAFGMSTGQTEYSNVSANVSTYRWVAKDVPALKAEPFITTLDNYVGRIDFQRSVERPSPGVVKQVMTTWPKLSEEMMKEERYGAALDKYNGFLNDDVETLTKGATTDEEKARRIYSFIKNNVTCTGHYARYMDKPSLKSVYTGKNGNVVDINLLLVAMLRKAHLTAYPVMLGARNEGYVNPLYPLLDRFNYTIAQVELDGKPCYLDASYPLGFGKLHSSCYNGHARVMDAAATPVSFDADSLLEQQFTALLIMQDSTGMKGTYQQRPTYFGSYSLRDQVRDKGKDEYFKTFEKAFTNVHNTSIEDLDSLDKSVMVKCDFDWQPGEEDMLYINPMFGQATKENPFKSPDRKYPVEMPCTMDEIYTLNLEIPAGYDVEELPKSTMVTFNEDEGMFQYMIAQAERNIQFRCRIKLKRANFRPDEYEALRGFFDMIVKKQGEQIVLKKKA</sequence>
<dbReference type="Pfam" id="PF12970">
    <property type="entry name" value="DUF3858"/>
    <property type="match status" value="1"/>
</dbReference>
<feature type="signal peptide" evidence="1">
    <location>
        <begin position="1"/>
        <end position="22"/>
    </location>
</feature>
<gene>
    <name evidence="5" type="ORF">F0L74_11505</name>
</gene>
<dbReference type="Pfam" id="PF12969">
    <property type="entry name" value="DUF3857"/>
    <property type="match status" value="1"/>
</dbReference>
<dbReference type="Gene3D" id="3.10.620.30">
    <property type="match status" value="1"/>
</dbReference>
<reference evidence="5 6" key="1">
    <citation type="submission" date="2019-09" db="EMBL/GenBank/DDBJ databases">
        <title>Chitinophaga ginsengihumi sp. nov., isolated from soil of ginseng rhizosphere.</title>
        <authorList>
            <person name="Lee J."/>
        </authorList>
    </citation>
    <scope>NUCLEOTIDE SEQUENCE [LARGE SCALE GENOMIC DNA]</scope>
    <source>
        <strain evidence="5 6">BN140078</strain>
    </source>
</reference>
<keyword evidence="6" id="KW-1185">Reference proteome</keyword>
<dbReference type="Pfam" id="PF01841">
    <property type="entry name" value="Transglut_core"/>
    <property type="match status" value="1"/>
</dbReference>
<comment type="caution">
    <text evidence="5">The sequence shown here is derived from an EMBL/GenBank/DDBJ whole genome shotgun (WGS) entry which is preliminary data.</text>
</comment>
<dbReference type="InterPro" id="IPR002931">
    <property type="entry name" value="Transglutaminase-like"/>
</dbReference>
<evidence type="ECO:0000313" key="5">
    <source>
        <dbReference type="EMBL" id="KAA2243134.1"/>
    </source>
</evidence>
<evidence type="ECO:0000259" key="2">
    <source>
        <dbReference type="Pfam" id="PF01841"/>
    </source>
</evidence>
<accession>A0A5B2VWK0</accession>
<keyword evidence="1" id="KW-0732">Signal</keyword>
<evidence type="ECO:0000259" key="3">
    <source>
        <dbReference type="Pfam" id="PF12969"/>
    </source>
</evidence>
<dbReference type="AlphaFoldDB" id="A0A5B2VWK0"/>
<feature type="domain" description="DUF3857" evidence="3">
    <location>
        <begin position="72"/>
        <end position="218"/>
    </location>
</feature>
<dbReference type="SUPFAM" id="SSF54001">
    <property type="entry name" value="Cysteine proteinases"/>
    <property type="match status" value="1"/>
</dbReference>
<organism evidence="5 6">
    <name type="scientific">Chitinophaga agrisoli</name>
    <dbReference type="NCBI Taxonomy" id="2607653"/>
    <lineage>
        <taxon>Bacteria</taxon>
        <taxon>Pseudomonadati</taxon>
        <taxon>Bacteroidota</taxon>
        <taxon>Chitinophagia</taxon>
        <taxon>Chitinophagales</taxon>
        <taxon>Chitinophagaceae</taxon>
        <taxon>Chitinophaga</taxon>
    </lineage>
</organism>
<dbReference type="EMBL" id="VUOC01000002">
    <property type="protein sequence ID" value="KAA2243134.1"/>
    <property type="molecule type" value="Genomic_DNA"/>
</dbReference>
<dbReference type="InterPro" id="IPR024544">
    <property type="entry name" value="DUF3858"/>
</dbReference>
<evidence type="ECO:0000256" key="1">
    <source>
        <dbReference type="SAM" id="SignalP"/>
    </source>
</evidence>
<feature type="chain" id="PRO_5022877722" evidence="1">
    <location>
        <begin position="23"/>
        <end position="671"/>
    </location>
</feature>
<feature type="domain" description="Transglutaminase-like" evidence="2">
    <location>
        <begin position="323"/>
        <end position="392"/>
    </location>
</feature>
<proteinExistence type="predicted"/>
<reference evidence="5 6" key="2">
    <citation type="submission" date="2019-09" db="EMBL/GenBank/DDBJ databases">
        <authorList>
            <person name="Jin C."/>
        </authorList>
    </citation>
    <scope>NUCLEOTIDE SEQUENCE [LARGE SCALE GENOMIC DNA]</scope>
    <source>
        <strain evidence="5 6">BN140078</strain>
    </source>
</reference>
<name>A0A5B2VWK0_9BACT</name>
<dbReference type="Gene3D" id="2.60.120.1130">
    <property type="match status" value="1"/>
</dbReference>
<evidence type="ECO:0000313" key="6">
    <source>
        <dbReference type="Proteomes" id="UP000324611"/>
    </source>
</evidence>
<dbReference type="InterPro" id="IPR024618">
    <property type="entry name" value="DUF3857"/>
</dbReference>
<evidence type="ECO:0000259" key="4">
    <source>
        <dbReference type="Pfam" id="PF12970"/>
    </source>
</evidence>